<dbReference type="Proteomes" id="UP000018144">
    <property type="component" value="Unassembled WGS sequence"/>
</dbReference>
<keyword evidence="2" id="KW-1185">Reference proteome</keyword>
<organism evidence="1 2">
    <name type="scientific">Pyronema omphalodes (strain CBS 100304)</name>
    <name type="common">Pyronema confluens</name>
    <dbReference type="NCBI Taxonomy" id="1076935"/>
    <lineage>
        <taxon>Eukaryota</taxon>
        <taxon>Fungi</taxon>
        <taxon>Dikarya</taxon>
        <taxon>Ascomycota</taxon>
        <taxon>Pezizomycotina</taxon>
        <taxon>Pezizomycetes</taxon>
        <taxon>Pezizales</taxon>
        <taxon>Pyronemataceae</taxon>
        <taxon>Pyronema</taxon>
    </lineage>
</organism>
<reference evidence="1 2" key="1">
    <citation type="journal article" date="2013" name="PLoS Genet.">
        <title>The genome and development-dependent transcriptomes of Pyronema confluens: a window into fungal evolution.</title>
        <authorList>
            <person name="Traeger S."/>
            <person name="Altegoer F."/>
            <person name="Freitag M."/>
            <person name="Gabaldon T."/>
            <person name="Kempken F."/>
            <person name="Kumar A."/>
            <person name="Marcet-Houben M."/>
            <person name="Poggeler S."/>
            <person name="Stajich J.E."/>
            <person name="Nowrousian M."/>
        </authorList>
    </citation>
    <scope>NUCLEOTIDE SEQUENCE [LARGE SCALE GENOMIC DNA]</scope>
    <source>
        <strain evidence="2">CBS 100304</strain>
        <tissue evidence="1">Vegetative mycelium</tissue>
    </source>
</reference>
<accession>U4LF45</accession>
<protein>
    <submittedName>
        <fullName evidence="1">Uncharacterized protein</fullName>
    </submittedName>
</protein>
<sequence>MLKLQTRLQFNDVPSNPRSLVHPNSHVATRALRKLSSGATESHPQFRHKGPLICRTACYCRYNLPCATTTTTSASNNSALPQRFHARKLGMLCRGVL</sequence>
<dbReference type="EMBL" id="HF935441">
    <property type="protein sequence ID" value="CCX30488.1"/>
    <property type="molecule type" value="Genomic_DNA"/>
</dbReference>
<gene>
    <name evidence="1" type="ORF">PCON_08687</name>
</gene>
<proteinExistence type="predicted"/>
<evidence type="ECO:0000313" key="1">
    <source>
        <dbReference type="EMBL" id="CCX30488.1"/>
    </source>
</evidence>
<name>U4LF45_PYROM</name>
<evidence type="ECO:0000313" key="2">
    <source>
        <dbReference type="Proteomes" id="UP000018144"/>
    </source>
</evidence>
<dbReference type="AlphaFoldDB" id="U4LF45"/>